<dbReference type="EMBL" id="SIHJ01000001">
    <property type="protein sequence ID" value="TWT37093.1"/>
    <property type="molecule type" value="Genomic_DNA"/>
</dbReference>
<keyword evidence="1" id="KW-0472">Membrane</keyword>
<reference evidence="2 3" key="1">
    <citation type="submission" date="2019-02" db="EMBL/GenBank/DDBJ databases">
        <title>Deep-cultivation of Planctomycetes and their phenomic and genomic characterization uncovers novel biology.</title>
        <authorList>
            <person name="Wiegand S."/>
            <person name="Jogler M."/>
            <person name="Boedeker C."/>
            <person name="Pinto D."/>
            <person name="Vollmers J."/>
            <person name="Rivas-Marin E."/>
            <person name="Kohn T."/>
            <person name="Peeters S.H."/>
            <person name="Heuer A."/>
            <person name="Rast P."/>
            <person name="Oberbeckmann S."/>
            <person name="Bunk B."/>
            <person name="Jeske O."/>
            <person name="Meyerdierks A."/>
            <person name="Storesund J.E."/>
            <person name="Kallscheuer N."/>
            <person name="Luecker S."/>
            <person name="Lage O.M."/>
            <person name="Pohl T."/>
            <person name="Merkel B.J."/>
            <person name="Hornburger P."/>
            <person name="Mueller R.-W."/>
            <person name="Bruemmer F."/>
            <person name="Labrenz M."/>
            <person name="Spormann A.M."/>
            <person name="Op Den Camp H."/>
            <person name="Overmann J."/>
            <person name="Amann R."/>
            <person name="Jetten M.S.M."/>
            <person name="Mascher T."/>
            <person name="Medema M.H."/>
            <person name="Devos D.P."/>
            <person name="Kaster A.-K."/>
            <person name="Ovreas L."/>
            <person name="Rohde M."/>
            <person name="Galperin M.Y."/>
            <person name="Jogler C."/>
        </authorList>
    </citation>
    <scope>NUCLEOTIDE SEQUENCE [LARGE SCALE GENOMIC DNA]</scope>
    <source>
        <strain evidence="2 3">KOR34</strain>
    </source>
</reference>
<gene>
    <name evidence="2" type="ORF">KOR34_20400</name>
</gene>
<comment type="caution">
    <text evidence="2">The sequence shown here is derived from an EMBL/GenBank/DDBJ whole genome shotgun (WGS) entry which is preliminary data.</text>
</comment>
<keyword evidence="1" id="KW-0812">Transmembrane</keyword>
<evidence type="ECO:0000313" key="3">
    <source>
        <dbReference type="Proteomes" id="UP000316714"/>
    </source>
</evidence>
<dbReference type="Gene3D" id="3.40.30.10">
    <property type="entry name" value="Glutaredoxin"/>
    <property type="match status" value="1"/>
</dbReference>
<organism evidence="2 3">
    <name type="scientific">Posidoniimonas corsicana</name>
    <dbReference type="NCBI Taxonomy" id="1938618"/>
    <lineage>
        <taxon>Bacteria</taxon>
        <taxon>Pseudomonadati</taxon>
        <taxon>Planctomycetota</taxon>
        <taxon>Planctomycetia</taxon>
        <taxon>Pirellulales</taxon>
        <taxon>Lacipirellulaceae</taxon>
        <taxon>Posidoniimonas</taxon>
    </lineage>
</organism>
<dbReference type="Proteomes" id="UP000316714">
    <property type="component" value="Unassembled WGS sequence"/>
</dbReference>
<evidence type="ECO:0000313" key="2">
    <source>
        <dbReference type="EMBL" id="TWT37093.1"/>
    </source>
</evidence>
<dbReference type="OrthoDB" id="1495450at2"/>
<proteinExistence type="predicted"/>
<dbReference type="RefSeq" id="WP_146564451.1">
    <property type="nucleotide sequence ID" value="NZ_SIHJ01000001.1"/>
</dbReference>
<dbReference type="InterPro" id="IPR036249">
    <property type="entry name" value="Thioredoxin-like_sf"/>
</dbReference>
<keyword evidence="3" id="KW-1185">Reference proteome</keyword>
<evidence type="ECO:0008006" key="4">
    <source>
        <dbReference type="Google" id="ProtNLM"/>
    </source>
</evidence>
<evidence type="ECO:0000256" key="1">
    <source>
        <dbReference type="SAM" id="Phobius"/>
    </source>
</evidence>
<sequence length="197" mass="21165">MKQRAARKRNEVLIVGAWASLVLIGFGYLHTYGARAGELADGPQTWRDGTLEGAAGRARVLLFAHPRCSCTRASIAELTHVVEAHALRATVVFWQPEGADAEWRASPTVDMVQQHPLLDAAWDPGGKVCRSFDAATSGQCLVYDANGRLRFSGGITAGRGHEGANEGRQTVDRLLSESGDPPTGVHTFPVFGCRLEG</sequence>
<dbReference type="SUPFAM" id="SSF52833">
    <property type="entry name" value="Thioredoxin-like"/>
    <property type="match status" value="1"/>
</dbReference>
<dbReference type="AlphaFoldDB" id="A0A5C5VGA3"/>
<protein>
    <recommendedName>
        <fullName evidence="4">RedB protein</fullName>
    </recommendedName>
</protein>
<keyword evidence="1" id="KW-1133">Transmembrane helix</keyword>
<name>A0A5C5VGA3_9BACT</name>
<feature type="transmembrane region" description="Helical" evidence="1">
    <location>
        <begin position="12"/>
        <end position="29"/>
    </location>
</feature>
<accession>A0A5C5VGA3</accession>